<dbReference type="RefSeq" id="WP_323979660.1">
    <property type="nucleotide sequence ID" value="NZ_JAYKBV010000011.1"/>
</dbReference>
<dbReference type="Gene3D" id="3.10.180.10">
    <property type="entry name" value="2,3-Dihydroxybiphenyl 1,2-Dioxygenase, domain 1"/>
    <property type="match status" value="1"/>
</dbReference>
<name>A0ABU5YAP0_9FLAO</name>
<dbReference type="InterPro" id="IPR029068">
    <property type="entry name" value="Glyas_Bleomycin-R_OHBP_Dase"/>
</dbReference>
<proteinExistence type="predicted"/>
<accession>A0ABU5YAP0</accession>
<gene>
    <name evidence="2" type="ORF">VJJ49_09025</name>
</gene>
<dbReference type="EMBL" id="JAYKBV010000011">
    <property type="protein sequence ID" value="MEB3040825.1"/>
    <property type="molecule type" value="Genomic_DNA"/>
</dbReference>
<dbReference type="InterPro" id="IPR037523">
    <property type="entry name" value="VOC_core"/>
</dbReference>
<evidence type="ECO:0000313" key="3">
    <source>
        <dbReference type="Proteomes" id="UP001324270"/>
    </source>
</evidence>
<dbReference type="PROSITE" id="PS51819">
    <property type="entry name" value="VOC"/>
    <property type="match status" value="1"/>
</dbReference>
<organism evidence="2 3">
    <name type="scientific">Capnocytophaga gingivalis</name>
    <dbReference type="NCBI Taxonomy" id="1017"/>
    <lineage>
        <taxon>Bacteria</taxon>
        <taxon>Pseudomonadati</taxon>
        <taxon>Bacteroidota</taxon>
        <taxon>Flavobacteriia</taxon>
        <taxon>Flavobacteriales</taxon>
        <taxon>Flavobacteriaceae</taxon>
        <taxon>Capnocytophaga</taxon>
    </lineage>
</organism>
<reference evidence="2 3" key="1">
    <citation type="submission" date="2023-12" db="EMBL/GenBank/DDBJ databases">
        <title>Genomic sequences of Capnocytophaga and Parvimonas strains.</title>
        <authorList>
            <person name="Watt R.M."/>
            <person name="Wang M."/>
            <person name="Yang T."/>
            <person name="Tong W.M."/>
        </authorList>
    </citation>
    <scope>NUCLEOTIDE SEQUENCE [LARGE SCALE GENOMIC DNA]</scope>
    <source>
        <strain evidence="2 3">CCUG 13156</strain>
    </source>
</reference>
<dbReference type="SUPFAM" id="SSF54593">
    <property type="entry name" value="Glyoxalase/Bleomycin resistance protein/Dihydroxybiphenyl dioxygenase"/>
    <property type="match status" value="1"/>
</dbReference>
<dbReference type="Proteomes" id="UP001324270">
    <property type="component" value="Unassembled WGS sequence"/>
</dbReference>
<feature type="domain" description="VOC" evidence="1">
    <location>
        <begin position="1"/>
        <end position="112"/>
    </location>
</feature>
<sequence length="115" mass="13473">MIKFVVPILTFDKEQTIDFYSKLGFVVVSKDLLFREPLIYLHLYEGTLESVAHRKQSDALDLLFSIQVEEIAPIKQQLQTNNIPIENDYDIPVGEYLYIRDPNGYRICLYELFVP</sequence>
<keyword evidence="3" id="KW-1185">Reference proteome</keyword>
<protein>
    <recommendedName>
        <fullName evidence="1">VOC domain-containing protein</fullName>
    </recommendedName>
</protein>
<evidence type="ECO:0000259" key="1">
    <source>
        <dbReference type="PROSITE" id="PS51819"/>
    </source>
</evidence>
<evidence type="ECO:0000313" key="2">
    <source>
        <dbReference type="EMBL" id="MEB3040825.1"/>
    </source>
</evidence>
<comment type="caution">
    <text evidence="2">The sequence shown here is derived from an EMBL/GenBank/DDBJ whole genome shotgun (WGS) entry which is preliminary data.</text>
</comment>